<accession>A0ACB9CTJ5</accession>
<keyword evidence="2" id="KW-1185">Reference proteome</keyword>
<dbReference type="Proteomes" id="UP001055811">
    <property type="component" value="Linkage Group LG05"/>
</dbReference>
<gene>
    <name evidence="1" type="ORF">L2E82_27625</name>
</gene>
<organism evidence="1 2">
    <name type="scientific">Cichorium intybus</name>
    <name type="common">Chicory</name>
    <dbReference type="NCBI Taxonomy" id="13427"/>
    <lineage>
        <taxon>Eukaryota</taxon>
        <taxon>Viridiplantae</taxon>
        <taxon>Streptophyta</taxon>
        <taxon>Embryophyta</taxon>
        <taxon>Tracheophyta</taxon>
        <taxon>Spermatophyta</taxon>
        <taxon>Magnoliopsida</taxon>
        <taxon>eudicotyledons</taxon>
        <taxon>Gunneridae</taxon>
        <taxon>Pentapetalae</taxon>
        <taxon>asterids</taxon>
        <taxon>campanulids</taxon>
        <taxon>Asterales</taxon>
        <taxon>Asteraceae</taxon>
        <taxon>Cichorioideae</taxon>
        <taxon>Cichorieae</taxon>
        <taxon>Cichoriinae</taxon>
        <taxon>Cichorium</taxon>
    </lineage>
</organism>
<sequence length="68" mass="8026">MWNLPYVFYHPIVLASYHYFCKRANEREIGVESSELEVEERRSMTEGVDGYMGGLELQKRKSRQIRAA</sequence>
<protein>
    <submittedName>
        <fullName evidence="1">Uncharacterized protein</fullName>
    </submittedName>
</protein>
<dbReference type="EMBL" id="CM042013">
    <property type="protein sequence ID" value="KAI3737617.1"/>
    <property type="molecule type" value="Genomic_DNA"/>
</dbReference>
<proteinExistence type="predicted"/>
<evidence type="ECO:0000313" key="1">
    <source>
        <dbReference type="EMBL" id="KAI3737617.1"/>
    </source>
</evidence>
<reference evidence="1 2" key="2">
    <citation type="journal article" date="2022" name="Mol. Ecol. Resour.">
        <title>The genomes of chicory, endive, great burdock and yacon provide insights into Asteraceae paleo-polyploidization history and plant inulin production.</title>
        <authorList>
            <person name="Fan W."/>
            <person name="Wang S."/>
            <person name="Wang H."/>
            <person name="Wang A."/>
            <person name="Jiang F."/>
            <person name="Liu H."/>
            <person name="Zhao H."/>
            <person name="Xu D."/>
            <person name="Zhang Y."/>
        </authorList>
    </citation>
    <scope>NUCLEOTIDE SEQUENCE [LARGE SCALE GENOMIC DNA]</scope>
    <source>
        <strain evidence="2">cv. Punajuju</strain>
        <tissue evidence="1">Leaves</tissue>
    </source>
</reference>
<name>A0ACB9CTJ5_CICIN</name>
<comment type="caution">
    <text evidence="1">The sequence shown here is derived from an EMBL/GenBank/DDBJ whole genome shotgun (WGS) entry which is preliminary data.</text>
</comment>
<reference evidence="2" key="1">
    <citation type="journal article" date="2022" name="Mol. Ecol. Resour.">
        <title>The genomes of chicory, endive, great burdock and yacon provide insights into Asteraceae palaeo-polyploidization history and plant inulin production.</title>
        <authorList>
            <person name="Fan W."/>
            <person name="Wang S."/>
            <person name="Wang H."/>
            <person name="Wang A."/>
            <person name="Jiang F."/>
            <person name="Liu H."/>
            <person name="Zhao H."/>
            <person name="Xu D."/>
            <person name="Zhang Y."/>
        </authorList>
    </citation>
    <scope>NUCLEOTIDE SEQUENCE [LARGE SCALE GENOMIC DNA]</scope>
    <source>
        <strain evidence="2">cv. Punajuju</strain>
    </source>
</reference>
<evidence type="ECO:0000313" key="2">
    <source>
        <dbReference type="Proteomes" id="UP001055811"/>
    </source>
</evidence>